<dbReference type="PANTHER" id="PTHR42928:SF5">
    <property type="entry name" value="BLR1237 PROTEIN"/>
    <property type="match status" value="1"/>
</dbReference>
<dbReference type="Pfam" id="PF03401">
    <property type="entry name" value="TctC"/>
    <property type="match status" value="1"/>
</dbReference>
<dbReference type="PIRSF" id="PIRSF017082">
    <property type="entry name" value="YflP"/>
    <property type="match status" value="1"/>
</dbReference>
<keyword evidence="2" id="KW-0732">Signal</keyword>
<feature type="chain" id="PRO_5012307134" description="Tripartite tricarboxylate transporter substrate binding protein" evidence="2">
    <location>
        <begin position="23"/>
        <end position="315"/>
    </location>
</feature>
<dbReference type="AlphaFoldDB" id="A0A212JYF6"/>
<evidence type="ECO:0000256" key="1">
    <source>
        <dbReference type="ARBA" id="ARBA00006987"/>
    </source>
</evidence>
<feature type="signal peptide" evidence="2">
    <location>
        <begin position="1"/>
        <end position="22"/>
    </location>
</feature>
<gene>
    <name evidence="3" type="ORF">KL86APRO_11855</name>
</gene>
<accession>A0A212JYF6</accession>
<dbReference type="EMBL" id="FLUO01000001">
    <property type="protein sequence ID" value="SBW04447.1"/>
    <property type="molecule type" value="Genomic_DNA"/>
</dbReference>
<dbReference type="CDD" id="cd07012">
    <property type="entry name" value="PBP2_Bug_TTT"/>
    <property type="match status" value="1"/>
</dbReference>
<dbReference type="Gene3D" id="3.40.190.10">
    <property type="entry name" value="Periplasmic binding protein-like II"/>
    <property type="match status" value="1"/>
</dbReference>
<dbReference type="InterPro" id="IPR005064">
    <property type="entry name" value="BUG"/>
</dbReference>
<evidence type="ECO:0008006" key="4">
    <source>
        <dbReference type="Google" id="ProtNLM"/>
    </source>
</evidence>
<evidence type="ECO:0000256" key="2">
    <source>
        <dbReference type="SAM" id="SignalP"/>
    </source>
</evidence>
<sequence>MLKRLVPVAVAMCLALPLGAHAADYPNGPVTIVVPSNAGGSTDATARLFIISAKKFWPDAEFVVRNVGGSGGQKGFEEIADAKPDGQTIGMVFTTQVVAHVVSKRARYTLDSFHVMGNLNDDPEIVVVPQDSAIKTLGDLAKAGKAKSLTVAVNGIGSDDFIAVKKFEENAGVEFNLMPTKGSTEQKAAVLGGHVDASFMNLSQMFAQHKAGQARIVGILTKARSKLLPDVPTGVEQGFPVEMTATRGFVASAKIDPKILARLDDLFLKVQADPEFQAASEKDNQFLLPMTGPEYRKYLVDLQAETQRYYDKSPW</sequence>
<dbReference type="PANTHER" id="PTHR42928">
    <property type="entry name" value="TRICARBOXYLATE-BINDING PROTEIN"/>
    <property type="match status" value="1"/>
</dbReference>
<organism evidence="3">
    <name type="scientific">uncultured Alphaproteobacteria bacterium</name>
    <dbReference type="NCBI Taxonomy" id="91750"/>
    <lineage>
        <taxon>Bacteria</taxon>
        <taxon>Pseudomonadati</taxon>
        <taxon>Pseudomonadota</taxon>
        <taxon>Alphaproteobacteria</taxon>
        <taxon>environmental samples</taxon>
    </lineage>
</organism>
<dbReference type="SUPFAM" id="SSF53850">
    <property type="entry name" value="Periplasmic binding protein-like II"/>
    <property type="match status" value="1"/>
</dbReference>
<evidence type="ECO:0000313" key="3">
    <source>
        <dbReference type="EMBL" id="SBW04447.1"/>
    </source>
</evidence>
<dbReference type="InterPro" id="IPR042100">
    <property type="entry name" value="Bug_dom1"/>
</dbReference>
<proteinExistence type="inferred from homology"/>
<reference evidence="3" key="1">
    <citation type="submission" date="2016-04" db="EMBL/GenBank/DDBJ databases">
        <authorList>
            <person name="Evans L.H."/>
            <person name="Alamgir A."/>
            <person name="Owens N."/>
            <person name="Weber N.D."/>
            <person name="Virtaneva K."/>
            <person name="Barbian K."/>
            <person name="Babar A."/>
            <person name="Rosenke K."/>
        </authorList>
    </citation>
    <scope>NUCLEOTIDE SEQUENCE</scope>
    <source>
        <strain evidence="3">86</strain>
    </source>
</reference>
<protein>
    <recommendedName>
        <fullName evidence="4">Tripartite tricarboxylate transporter substrate binding protein</fullName>
    </recommendedName>
</protein>
<comment type="similarity">
    <text evidence="1">Belongs to the UPF0065 (bug) family.</text>
</comment>
<dbReference type="Gene3D" id="3.40.190.150">
    <property type="entry name" value="Bordetella uptake gene, domain 1"/>
    <property type="match status" value="1"/>
</dbReference>
<name>A0A212JYF6_9PROT</name>